<sequence>MYDVVIVGGSYAGMAAALQLARARRKVLVVDAGQRRNRFASTSHGLLGRDGYSPADIATEAREQLLKYSTVTWRQGQAVGASSVDGGFEVESDSGERVTAQRLILAMGISDEMPPVPGLDERWGRSVFHCPYCHGYELEEGPLGVLAVGEVSMHQALLLPDWGPTTLFINGQFEPTAEQREQLDDREVTVETEQVSRVSGDRATVELADGRTIELAGLFVAPRIRLNSPLASQLGCQLADSPMGEVIETDGMKQTTVPGVFACGDAARAAGNVTFAIADGSQAALAAHHSLIWQG</sequence>
<dbReference type="EMBL" id="SRMF01000004">
    <property type="protein sequence ID" value="TGG92803.1"/>
    <property type="molecule type" value="Genomic_DNA"/>
</dbReference>
<accession>A0A4Z0W9J1</accession>
<dbReference type="Pfam" id="PF07992">
    <property type="entry name" value="Pyr_redox_2"/>
    <property type="match status" value="1"/>
</dbReference>
<keyword evidence="5" id="KW-1185">Reference proteome</keyword>
<organism evidence="4 5">
    <name type="scientific">Natronospirillum operosum</name>
    <dbReference type="NCBI Taxonomy" id="2759953"/>
    <lineage>
        <taxon>Bacteria</taxon>
        <taxon>Pseudomonadati</taxon>
        <taxon>Pseudomonadota</taxon>
        <taxon>Gammaproteobacteria</taxon>
        <taxon>Oceanospirillales</taxon>
        <taxon>Natronospirillaceae</taxon>
        <taxon>Natronospirillum</taxon>
    </lineage>
</organism>
<dbReference type="AlphaFoldDB" id="A0A4Z0W9J1"/>
<evidence type="ECO:0000256" key="2">
    <source>
        <dbReference type="ARBA" id="ARBA00023002"/>
    </source>
</evidence>
<gene>
    <name evidence="4" type="ORF">E4656_11775</name>
</gene>
<evidence type="ECO:0000313" key="4">
    <source>
        <dbReference type="EMBL" id="TGG92803.1"/>
    </source>
</evidence>
<dbReference type="GO" id="GO:0016491">
    <property type="term" value="F:oxidoreductase activity"/>
    <property type="evidence" value="ECO:0007669"/>
    <property type="project" value="UniProtKB-KW"/>
</dbReference>
<dbReference type="Proteomes" id="UP000297475">
    <property type="component" value="Unassembled WGS sequence"/>
</dbReference>
<name>A0A4Z0W9J1_9GAMM</name>
<dbReference type="InterPro" id="IPR036188">
    <property type="entry name" value="FAD/NAD-bd_sf"/>
</dbReference>
<dbReference type="RefSeq" id="WP_135483475.1">
    <property type="nucleotide sequence ID" value="NZ_SRMF01000004.1"/>
</dbReference>
<evidence type="ECO:0000313" key="5">
    <source>
        <dbReference type="Proteomes" id="UP000297475"/>
    </source>
</evidence>
<dbReference type="Gene3D" id="3.50.50.60">
    <property type="entry name" value="FAD/NAD(P)-binding domain"/>
    <property type="match status" value="2"/>
</dbReference>
<keyword evidence="2" id="KW-0560">Oxidoreductase</keyword>
<dbReference type="SUPFAM" id="SSF51905">
    <property type="entry name" value="FAD/NAD(P)-binding domain"/>
    <property type="match status" value="1"/>
</dbReference>
<protein>
    <submittedName>
        <fullName evidence="4">NAD(P)/FAD-dependent oxidoreductase</fullName>
    </submittedName>
</protein>
<dbReference type="InterPro" id="IPR050097">
    <property type="entry name" value="Ferredoxin-NADP_redctase_2"/>
</dbReference>
<evidence type="ECO:0000256" key="1">
    <source>
        <dbReference type="ARBA" id="ARBA00022630"/>
    </source>
</evidence>
<feature type="domain" description="FAD/NAD(P)-binding" evidence="3">
    <location>
        <begin position="2"/>
        <end position="280"/>
    </location>
</feature>
<dbReference type="PRINTS" id="PR00469">
    <property type="entry name" value="PNDRDTASEII"/>
</dbReference>
<dbReference type="PRINTS" id="PR00368">
    <property type="entry name" value="FADPNR"/>
</dbReference>
<dbReference type="InterPro" id="IPR023753">
    <property type="entry name" value="FAD/NAD-binding_dom"/>
</dbReference>
<dbReference type="PANTHER" id="PTHR48105">
    <property type="entry name" value="THIOREDOXIN REDUCTASE 1-RELATED-RELATED"/>
    <property type="match status" value="1"/>
</dbReference>
<evidence type="ECO:0000259" key="3">
    <source>
        <dbReference type="Pfam" id="PF07992"/>
    </source>
</evidence>
<dbReference type="OrthoDB" id="9786503at2"/>
<comment type="caution">
    <text evidence="4">The sequence shown here is derived from an EMBL/GenBank/DDBJ whole genome shotgun (WGS) entry which is preliminary data.</text>
</comment>
<reference evidence="4 5" key="1">
    <citation type="submission" date="2019-04" db="EMBL/GenBank/DDBJ databases">
        <title>Natronospirillum operosus gen. nov., sp. nov., a haloalkaliphilic satellite isolated from decaying biomass of laboratory culture of cyanobacterium Geitlerinema sp. and proposal of Natronospirillaceae fam. nov. and Saccharospirillaceae fam. nov.</title>
        <authorList>
            <person name="Kevbrin V."/>
            <person name="Boltyanskaya Y."/>
            <person name="Koziaeva V."/>
            <person name="Grouzdev D.S."/>
            <person name="Park M."/>
            <person name="Cho J."/>
        </authorList>
    </citation>
    <scope>NUCLEOTIDE SEQUENCE [LARGE SCALE GENOMIC DNA]</scope>
    <source>
        <strain evidence="4 5">G-116</strain>
    </source>
</reference>
<proteinExistence type="predicted"/>
<keyword evidence="1" id="KW-0285">Flavoprotein</keyword>